<dbReference type="PIRSF" id="PIRSF000887">
    <property type="entry name" value="Pesterase_MJ0037"/>
    <property type="match status" value="1"/>
</dbReference>
<name>A0ABT4W0H4_9RHOB</name>
<dbReference type="NCBIfam" id="TIGR04123">
    <property type="entry name" value="P_estr_lig_assc"/>
    <property type="match status" value="1"/>
</dbReference>
<feature type="domain" description="Calcineurin-like phosphoesterase" evidence="1">
    <location>
        <begin position="38"/>
        <end position="133"/>
    </location>
</feature>
<dbReference type="GO" id="GO:0004519">
    <property type="term" value="F:endonuclease activity"/>
    <property type="evidence" value="ECO:0007669"/>
    <property type="project" value="UniProtKB-KW"/>
</dbReference>
<keyword evidence="2" id="KW-0540">Nuclease</keyword>
<evidence type="ECO:0000313" key="2">
    <source>
        <dbReference type="EMBL" id="MDA5094012.1"/>
    </source>
</evidence>
<reference evidence="2 3" key="1">
    <citation type="submission" date="2023-01" db="EMBL/GenBank/DDBJ databases">
        <authorList>
            <person name="Yoon J.-W."/>
        </authorList>
    </citation>
    <scope>NUCLEOTIDE SEQUENCE [LARGE SCALE GENOMIC DNA]</scope>
    <source>
        <strain evidence="2 3">KMU-50</strain>
    </source>
</reference>
<dbReference type="InterPro" id="IPR029052">
    <property type="entry name" value="Metallo-depent_PP-like"/>
</dbReference>
<dbReference type="InterPro" id="IPR026336">
    <property type="entry name" value="PdeM-like"/>
</dbReference>
<dbReference type="InterPro" id="IPR004843">
    <property type="entry name" value="Calcineurin-like_PHP"/>
</dbReference>
<comment type="caution">
    <text evidence="2">The sequence shown here is derived from an EMBL/GenBank/DDBJ whole genome shotgun (WGS) entry which is preliminary data.</text>
</comment>
<dbReference type="Proteomes" id="UP001528040">
    <property type="component" value="Unassembled WGS sequence"/>
</dbReference>
<dbReference type="GO" id="GO:0016874">
    <property type="term" value="F:ligase activity"/>
    <property type="evidence" value="ECO:0007669"/>
    <property type="project" value="UniProtKB-KW"/>
</dbReference>
<keyword evidence="2" id="KW-0378">Hydrolase</keyword>
<sequence>MSVSSPPPTLNCYAFRFADHDLTLLPSGALWWPDQDLLCVSDLHLGKSERQARRGGHLLPPYDTRDTLMRLEADIARTKARSVLCLGDSFDDLTAANQLDGEMRQWLSRLMAGRRWIWIEGNHDPGPVEFGGTHLADCLIDTIQFRHIADPQSSFEVSGHYHPKTRLSVKGRGFSRPCMLVDRHRIILPAYGTYTGGLRSDDPVLSDLMQPNALAVLLGVPPHPVPMQRGAIGE</sequence>
<dbReference type="EC" id="3.1.-.-" evidence="2"/>
<proteinExistence type="predicted"/>
<dbReference type="SUPFAM" id="SSF56300">
    <property type="entry name" value="Metallo-dependent phosphatases"/>
    <property type="match status" value="1"/>
</dbReference>
<gene>
    <name evidence="2" type="primary">pdeM</name>
    <name evidence="2" type="ORF">O2N63_07910</name>
</gene>
<protein>
    <submittedName>
        <fullName evidence="2">Ligase-associated DNA damage response endonuclease PdeM</fullName>
        <ecNumber evidence="2">3.1.-.-</ecNumber>
    </submittedName>
</protein>
<dbReference type="PANTHER" id="PTHR39323:SF1">
    <property type="entry name" value="BLR1149 PROTEIN"/>
    <property type="match status" value="1"/>
</dbReference>
<keyword evidence="2" id="KW-0436">Ligase</keyword>
<accession>A0ABT4W0H4</accession>
<dbReference type="GO" id="GO:0016787">
    <property type="term" value="F:hydrolase activity"/>
    <property type="evidence" value="ECO:0007669"/>
    <property type="project" value="UniProtKB-KW"/>
</dbReference>
<dbReference type="Pfam" id="PF00149">
    <property type="entry name" value="Metallophos"/>
    <property type="match status" value="1"/>
</dbReference>
<keyword evidence="2" id="KW-0255">Endonuclease</keyword>
<evidence type="ECO:0000259" key="1">
    <source>
        <dbReference type="Pfam" id="PF00149"/>
    </source>
</evidence>
<dbReference type="EMBL" id="JAQIIO010000003">
    <property type="protein sequence ID" value="MDA5094012.1"/>
    <property type="molecule type" value="Genomic_DNA"/>
</dbReference>
<dbReference type="PANTHER" id="PTHR39323">
    <property type="entry name" value="BLR1149 PROTEIN"/>
    <property type="match status" value="1"/>
</dbReference>
<keyword evidence="3" id="KW-1185">Reference proteome</keyword>
<dbReference type="InterPro" id="IPR024173">
    <property type="entry name" value="Pesterase_MJ0037-like"/>
</dbReference>
<dbReference type="Gene3D" id="3.60.21.10">
    <property type="match status" value="1"/>
</dbReference>
<evidence type="ECO:0000313" key="3">
    <source>
        <dbReference type="Proteomes" id="UP001528040"/>
    </source>
</evidence>
<organism evidence="2 3">
    <name type="scientific">Aliiroseovarius salicola</name>
    <dbReference type="NCBI Taxonomy" id="3009082"/>
    <lineage>
        <taxon>Bacteria</taxon>
        <taxon>Pseudomonadati</taxon>
        <taxon>Pseudomonadota</taxon>
        <taxon>Alphaproteobacteria</taxon>
        <taxon>Rhodobacterales</taxon>
        <taxon>Paracoccaceae</taxon>
        <taxon>Aliiroseovarius</taxon>
    </lineage>
</organism>